<organism evidence="1 2">
    <name type="scientific">Aldrovandia affinis</name>
    <dbReference type="NCBI Taxonomy" id="143900"/>
    <lineage>
        <taxon>Eukaryota</taxon>
        <taxon>Metazoa</taxon>
        <taxon>Chordata</taxon>
        <taxon>Craniata</taxon>
        <taxon>Vertebrata</taxon>
        <taxon>Euteleostomi</taxon>
        <taxon>Actinopterygii</taxon>
        <taxon>Neopterygii</taxon>
        <taxon>Teleostei</taxon>
        <taxon>Notacanthiformes</taxon>
        <taxon>Halosauridae</taxon>
        <taxon>Aldrovandia</taxon>
    </lineage>
</organism>
<dbReference type="Proteomes" id="UP001221898">
    <property type="component" value="Unassembled WGS sequence"/>
</dbReference>
<comment type="caution">
    <text evidence="1">The sequence shown here is derived from an EMBL/GenBank/DDBJ whole genome shotgun (WGS) entry which is preliminary data.</text>
</comment>
<dbReference type="SUPFAM" id="SSF82199">
    <property type="entry name" value="SET domain"/>
    <property type="match status" value="1"/>
</dbReference>
<reference evidence="1" key="1">
    <citation type="journal article" date="2023" name="Science">
        <title>Genome structures resolve the early diversification of teleost fishes.</title>
        <authorList>
            <person name="Parey E."/>
            <person name="Louis A."/>
            <person name="Montfort J."/>
            <person name="Bouchez O."/>
            <person name="Roques C."/>
            <person name="Iampietro C."/>
            <person name="Lluch J."/>
            <person name="Castinel A."/>
            <person name="Donnadieu C."/>
            <person name="Desvignes T."/>
            <person name="Floi Bucao C."/>
            <person name="Jouanno E."/>
            <person name="Wen M."/>
            <person name="Mejri S."/>
            <person name="Dirks R."/>
            <person name="Jansen H."/>
            <person name="Henkel C."/>
            <person name="Chen W.J."/>
            <person name="Zahm M."/>
            <person name="Cabau C."/>
            <person name="Klopp C."/>
            <person name="Thompson A.W."/>
            <person name="Robinson-Rechavi M."/>
            <person name="Braasch I."/>
            <person name="Lecointre G."/>
            <person name="Bobe J."/>
            <person name="Postlethwait J.H."/>
            <person name="Berthelot C."/>
            <person name="Roest Crollius H."/>
            <person name="Guiguen Y."/>
        </authorList>
    </citation>
    <scope>NUCLEOTIDE SEQUENCE</scope>
    <source>
        <strain evidence="1">NC1722</strain>
    </source>
</reference>
<accession>A0AAD7WBB3</accession>
<protein>
    <submittedName>
        <fullName evidence="1">Uncharacterized protein</fullName>
    </submittedName>
</protein>
<sequence>MHSSQTEPVPILPQTHHSGSLMFGPLLPPFQPTNAVCVPLEDVIKRPTALATKGETSSSCQPQGLTPLTQDTAVTRNVSRRYISIKLVTLTHTFSYVTDCCVAFQFLASSELSGEFRIEQGRGLFALAAIEKRGFVLEYKGELISERHEMQLKYPEITYNYVNSPWPRRKVDTQIKLIVSDSSPLQAEFGGGAPQPQQVEEMKQSTSTIAQVDGQITYPEEYSMMGRVIKTLHCD</sequence>
<gene>
    <name evidence="1" type="ORF">AAFF_G00107970</name>
</gene>
<keyword evidence="2" id="KW-1185">Reference proteome</keyword>
<dbReference type="InterPro" id="IPR046341">
    <property type="entry name" value="SET_dom_sf"/>
</dbReference>
<dbReference type="EMBL" id="JAINUG010000170">
    <property type="protein sequence ID" value="KAJ8390403.1"/>
    <property type="molecule type" value="Genomic_DNA"/>
</dbReference>
<name>A0AAD7WBB3_9TELE</name>
<evidence type="ECO:0000313" key="2">
    <source>
        <dbReference type="Proteomes" id="UP001221898"/>
    </source>
</evidence>
<proteinExistence type="predicted"/>
<dbReference type="AlphaFoldDB" id="A0AAD7WBB3"/>
<dbReference type="Gene3D" id="2.170.270.10">
    <property type="entry name" value="SET domain"/>
    <property type="match status" value="1"/>
</dbReference>
<evidence type="ECO:0000313" key="1">
    <source>
        <dbReference type="EMBL" id="KAJ8390403.1"/>
    </source>
</evidence>